<dbReference type="GeneID" id="25740712"/>
<organism evidence="1 2">
    <name type="scientific">Monoraphidium neglectum</name>
    <dbReference type="NCBI Taxonomy" id="145388"/>
    <lineage>
        <taxon>Eukaryota</taxon>
        <taxon>Viridiplantae</taxon>
        <taxon>Chlorophyta</taxon>
        <taxon>core chlorophytes</taxon>
        <taxon>Chlorophyceae</taxon>
        <taxon>CS clade</taxon>
        <taxon>Sphaeropleales</taxon>
        <taxon>Selenastraceae</taxon>
        <taxon>Monoraphidium</taxon>
    </lineage>
</organism>
<dbReference type="AlphaFoldDB" id="A0A0D2KY18"/>
<accession>A0A0D2KY18</accession>
<dbReference type="KEGG" id="mng:MNEG_7836"/>
<evidence type="ECO:0000313" key="2">
    <source>
        <dbReference type="Proteomes" id="UP000054498"/>
    </source>
</evidence>
<sequence length="57" mass="5886">MQTQIVLSLDVQLNTDLIAKQASCQAVNGNFLCNLAAALDQDIKAGDSSITSGAYAA</sequence>
<keyword evidence="2" id="KW-1185">Reference proteome</keyword>
<gene>
    <name evidence="1" type="ORF">MNEG_7836</name>
</gene>
<dbReference type="Proteomes" id="UP000054498">
    <property type="component" value="Unassembled WGS sequence"/>
</dbReference>
<dbReference type="RefSeq" id="XP_013899148.1">
    <property type="nucleotide sequence ID" value="XM_014043694.1"/>
</dbReference>
<evidence type="ECO:0000313" key="1">
    <source>
        <dbReference type="EMBL" id="KIZ00129.1"/>
    </source>
</evidence>
<name>A0A0D2KY18_9CHLO</name>
<reference evidence="1 2" key="1">
    <citation type="journal article" date="2013" name="BMC Genomics">
        <title>Reconstruction of the lipid metabolism for the microalga Monoraphidium neglectum from its genome sequence reveals characteristics suitable for biofuel production.</title>
        <authorList>
            <person name="Bogen C."/>
            <person name="Al-Dilaimi A."/>
            <person name="Albersmeier A."/>
            <person name="Wichmann J."/>
            <person name="Grundmann M."/>
            <person name="Rupp O."/>
            <person name="Lauersen K.J."/>
            <person name="Blifernez-Klassen O."/>
            <person name="Kalinowski J."/>
            <person name="Goesmann A."/>
            <person name="Mussgnug J.H."/>
            <person name="Kruse O."/>
        </authorList>
    </citation>
    <scope>NUCLEOTIDE SEQUENCE [LARGE SCALE GENOMIC DNA]</scope>
    <source>
        <strain evidence="1 2">SAG 48.87</strain>
    </source>
</reference>
<proteinExistence type="predicted"/>
<protein>
    <submittedName>
        <fullName evidence="1">Uncharacterized protein</fullName>
    </submittedName>
</protein>
<dbReference type="EMBL" id="KK101644">
    <property type="protein sequence ID" value="KIZ00129.1"/>
    <property type="molecule type" value="Genomic_DNA"/>
</dbReference>